<organism evidence="1 2">
    <name type="scientific">Haemophilus haemolyticus</name>
    <dbReference type="NCBI Taxonomy" id="726"/>
    <lineage>
        <taxon>Bacteria</taxon>
        <taxon>Pseudomonadati</taxon>
        <taxon>Pseudomonadota</taxon>
        <taxon>Gammaproteobacteria</taxon>
        <taxon>Pasteurellales</taxon>
        <taxon>Pasteurellaceae</taxon>
        <taxon>Haemophilus</taxon>
    </lineage>
</organism>
<accession>A0A1B8PFQ3</accession>
<reference evidence="1 2" key="1">
    <citation type="submission" date="2016-06" db="EMBL/GenBank/DDBJ databases">
        <title>Draft genome of Haemophilus haemolyticus CCUG 24149.</title>
        <authorList>
            <person name="Engstrom-Jakobsson H."/>
            <person name="Salva-Serra F."/>
            <person name="Thorell K."/>
            <person name="Gonzales-Siles L."/>
            <person name="Karlsson R."/>
            <person name="Boulund F."/>
            <person name="Engstrand L."/>
            <person name="Kristiansson E."/>
            <person name="Moore E."/>
        </authorList>
    </citation>
    <scope>NUCLEOTIDE SEQUENCE [LARGE SCALE GENOMIC DNA]</scope>
    <source>
        <strain evidence="1 2">CCUG 24149</strain>
    </source>
</reference>
<gene>
    <name evidence="1" type="ORF">A9Z62_08745</name>
</gene>
<dbReference type="AlphaFoldDB" id="A0A1B8PFQ3"/>
<dbReference type="RefSeq" id="WP_065246159.1">
    <property type="nucleotide sequence ID" value="NZ_LZDL01000010.1"/>
</dbReference>
<dbReference type="EMBL" id="LZDL01000010">
    <property type="protein sequence ID" value="OBX47469.1"/>
    <property type="molecule type" value="Genomic_DNA"/>
</dbReference>
<name>A0A1B8PFQ3_HAEHA</name>
<dbReference type="Proteomes" id="UP000092611">
    <property type="component" value="Unassembled WGS sequence"/>
</dbReference>
<evidence type="ECO:0000313" key="2">
    <source>
        <dbReference type="Proteomes" id="UP000092611"/>
    </source>
</evidence>
<protein>
    <submittedName>
        <fullName evidence="1">Uncharacterized protein</fullName>
    </submittedName>
</protein>
<proteinExistence type="predicted"/>
<sequence length="194" mass="20854">MASAMGYVAGELGKDVVSGYRVVRDTAIKTSVNTQLAYTDLVGKSVNGAREYVLNSIKSMGEQTPKSAAISAVATGGVKAGLETYKYLSGEQGLTSENLRKSAQDTLYATGLGFATPSMPIIPATGLGVVTDWYKDNGKYDISKTYSSNVLGNVVDKSLENSKFNTISPVVREFIINTYDRLYESKMGKKDESK</sequence>
<comment type="caution">
    <text evidence="1">The sequence shown here is derived from an EMBL/GenBank/DDBJ whole genome shotgun (WGS) entry which is preliminary data.</text>
</comment>
<evidence type="ECO:0000313" key="1">
    <source>
        <dbReference type="EMBL" id="OBX47469.1"/>
    </source>
</evidence>
<dbReference type="OrthoDB" id="5692571at2"/>